<reference evidence="5" key="1">
    <citation type="submission" date="2025-08" db="UniProtKB">
        <authorList>
            <consortium name="RefSeq"/>
        </authorList>
    </citation>
    <scope>IDENTIFICATION</scope>
    <source>
        <tissue evidence="5">Total insect</tissue>
    </source>
</reference>
<dbReference type="GO" id="GO:0006887">
    <property type="term" value="P:exocytosis"/>
    <property type="evidence" value="ECO:0007669"/>
    <property type="project" value="TreeGrafter"/>
</dbReference>
<organism evidence="5">
    <name type="scientific">Thrips palmi</name>
    <name type="common">Melon thrips</name>
    <dbReference type="NCBI Taxonomy" id="161013"/>
    <lineage>
        <taxon>Eukaryota</taxon>
        <taxon>Metazoa</taxon>
        <taxon>Ecdysozoa</taxon>
        <taxon>Arthropoda</taxon>
        <taxon>Hexapoda</taxon>
        <taxon>Insecta</taxon>
        <taxon>Pterygota</taxon>
        <taxon>Neoptera</taxon>
        <taxon>Paraneoptera</taxon>
        <taxon>Thysanoptera</taxon>
        <taxon>Terebrantia</taxon>
        <taxon>Thripoidea</taxon>
        <taxon>Thripidae</taxon>
        <taxon>Thrips</taxon>
    </lineage>
</organism>
<sequence length="193" mass="20679">MDPDGLPVIGAGVDYTQVGAIHQKRTLAFINYFVTSTVSFLNNFSRSCEVRLQKCESRIQKLEASLGILEAKLSSIPSLTGVTAEVVSSQDPSLEQNSTPNIPPEVPVISNEVEVVVPPGPPEVPSGMIAAKDHPTYKRFLRMVQVGVPEPAVRNKMQAEGLDPDILSNPNQLVSAPEPAATEDNSESESGTD</sequence>
<dbReference type="GO" id="GO:0071203">
    <property type="term" value="C:WASH complex"/>
    <property type="evidence" value="ECO:0007669"/>
    <property type="project" value="InterPro"/>
</dbReference>
<dbReference type="AlphaFoldDB" id="A0A6P9ALB4"/>
<comment type="similarity">
    <text evidence="1">Belongs to the CCDC53 family.</text>
</comment>
<dbReference type="InterPro" id="IPR019309">
    <property type="entry name" value="WASHC3"/>
</dbReference>
<protein>
    <submittedName>
        <fullName evidence="5">WASH complex subunit 3</fullName>
    </submittedName>
</protein>
<dbReference type="Gene3D" id="1.20.5.110">
    <property type="match status" value="1"/>
</dbReference>
<feature type="region of interest" description="Disordered" evidence="3">
    <location>
        <begin position="157"/>
        <end position="193"/>
    </location>
</feature>
<feature type="coiled-coil region" evidence="2">
    <location>
        <begin position="45"/>
        <end position="72"/>
    </location>
</feature>
<proteinExistence type="inferred from homology"/>
<gene>
    <name evidence="5" type="primary">LOC117654183</name>
</gene>
<evidence type="ECO:0000313" key="4">
    <source>
        <dbReference type="Proteomes" id="UP000515158"/>
    </source>
</evidence>
<evidence type="ECO:0000256" key="1">
    <source>
        <dbReference type="ARBA" id="ARBA00006290"/>
    </source>
</evidence>
<dbReference type="RefSeq" id="XP_034256301.1">
    <property type="nucleotide sequence ID" value="XM_034400410.1"/>
</dbReference>
<dbReference type="GO" id="GO:0030041">
    <property type="term" value="P:actin filament polymerization"/>
    <property type="evidence" value="ECO:0007669"/>
    <property type="project" value="TreeGrafter"/>
</dbReference>
<keyword evidence="2" id="KW-0175">Coiled coil</keyword>
<name>A0A6P9ALB4_THRPL</name>
<evidence type="ECO:0000313" key="5">
    <source>
        <dbReference type="RefSeq" id="XP_034256301.1"/>
    </source>
</evidence>
<dbReference type="CTD" id="34097"/>
<dbReference type="Pfam" id="PF10152">
    <property type="entry name" value="CCDC53"/>
    <property type="match status" value="1"/>
</dbReference>
<evidence type="ECO:0000256" key="3">
    <source>
        <dbReference type="SAM" id="MobiDB-lite"/>
    </source>
</evidence>
<dbReference type="InParanoid" id="A0A6P9ALB4"/>
<dbReference type="GeneID" id="117654183"/>
<dbReference type="PANTHER" id="PTHR13015:SF0">
    <property type="entry name" value="WASH COMPLEX SUBUNIT 3"/>
    <property type="match status" value="1"/>
</dbReference>
<evidence type="ECO:0000256" key="2">
    <source>
        <dbReference type="SAM" id="Coils"/>
    </source>
</evidence>
<dbReference type="FunCoup" id="A0A6P9ALB4">
    <property type="interactions" value="1039"/>
</dbReference>
<keyword evidence="4" id="KW-1185">Reference proteome</keyword>
<dbReference type="Proteomes" id="UP000515158">
    <property type="component" value="Unplaced"/>
</dbReference>
<dbReference type="OrthoDB" id="268027at2759"/>
<accession>A0A6P9ALB4</accession>
<dbReference type="PANTHER" id="PTHR13015">
    <property type="entry name" value="PROTEIN AD-016-RELATED"/>
    <property type="match status" value="1"/>
</dbReference>
<feature type="compositionally biased region" description="Acidic residues" evidence="3">
    <location>
        <begin position="184"/>
        <end position="193"/>
    </location>
</feature>
<dbReference type="KEGG" id="tpal:117654183"/>